<dbReference type="InterPro" id="IPR045247">
    <property type="entry name" value="Oye-like"/>
</dbReference>
<dbReference type="Gene3D" id="3.20.20.70">
    <property type="entry name" value="Aldolase class I"/>
    <property type="match status" value="1"/>
</dbReference>
<organism evidence="3 4">
    <name type="scientific">Stachybotrys elegans</name>
    <dbReference type="NCBI Taxonomy" id="80388"/>
    <lineage>
        <taxon>Eukaryota</taxon>
        <taxon>Fungi</taxon>
        <taxon>Dikarya</taxon>
        <taxon>Ascomycota</taxon>
        <taxon>Pezizomycotina</taxon>
        <taxon>Sordariomycetes</taxon>
        <taxon>Hypocreomycetidae</taxon>
        <taxon>Hypocreales</taxon>
        <taxon>Stachybotryaceae</taxon>
        <taxon>Stachybotrys</taxon>
    </lineage>
</organism>
<dbReference type="Proteomes" id="UP000813444">
    <property type="component" value="Unassembled WGS sequence"/>
</dbReference>
<protein>
    <recommendedName>
        <fullName evidence="2">NADH:flavin oxidoreductase/NADH oxidase N-terminal domain-containing protein</fullName>
    </recommendedName>
</protein>
<dbReference type="CDD" id="cd02933">
    <property type="entry name" value="OYE_like_FMN"/>
    <property type="match status" value="1"/>
</dbReference>
<dbReference type="GO" id="GO:0003959">
    <property type="term" value="F:NADPH dehydrogenase activity"/>
    <property type="evidence" value="ECO:0007669"/>
    <property type="project" value="TreeGrafter"/>
</dbReference>
<dbReference type="SUPFAM" id="SSF51395">
    <property type="entry name" value="FMN-linked oxidoreductases"/>
    <property type="match status" value="1"/>
</dbReference>
<feature type="domain" description="NADH:flavin oxidoreductase/NADH oxidase N-terminal" evidence="2">
    <location>
        <begin position="5"/>
        <end position="333"/>
    </location>
</feature>
<dbReference type="PANTHER" id="PTHR22893:SF91">
    <property type="entry name" value="NADPH DEHYDROGENASE 2-RELATED"/>
    <property type="match status" value="1"/>
</dbReference>
<dbReference type="Pfam" id="PF00724">
    <property type="entry name" value="Oxidored_FMN"/>
    <property type="match status" value="1"/>
</dbReference>
<name>A0A8K0WLT1_9HYPO</name>
<dbReference type="FunFam" id="3.20.20.70:FF:000138">
    <property type="entry name" value="NADPH dehydrogenase 1"/>
    <property type="match status" value="1"/>
</dbReference>
<gene>
    <name evidence="3" type="ORF">B0I35DRAFT_443558</name>
</gene>
<comment type="caution">
    <text evidence="3">The sequence shown here is derived from an EMBL/GenBank/DDBJ whole genome shotgun (WGS) entry which is preliminary data.</text>
</comment>
<keyword evidence="1" id="KW-0285">Flavoprotein</keyword>
<keyword evidence="4" id="KW-1185">Reference proteome</keyword>
<dbReference type="InterPro" id="IPR001155">
    <property type="entry name" value="OxRdtase_FMN_N"/>
</dbReference>
<accession>A0A8K0WLT1</accession>
<dbReference type="AlphaFoldDB" id="A0A8K0WLT1"/>
<dbReference type="PANTHER" id="PTHR22893">
    <property type="entry name" value="NADH OXIDOREDUCTASE-RELATED"/>
    <property type="match status" value="1"/>
</dbReference>
<dbReference type="EMBL" id="JAGPNK010000017">
    <property type="protein sequence ID" value="KAH7305945.1"/>
    <property type="molecule type" value="Genomic_DNA"/>
</dbReference>
<evidence type="ECO:0000313" key="4">
    <source>
        <dbReference type="Proteomes" id="UP000813444"/>
    </source>
</evidence>
<dbReference type="InterPro" id="IPR013785">
    <property type="entry name" value="Aldolase_TIM"/>
</dbReference>
<dbReference type="OrthoDB" id="276546at2759"/>
<dbReference type="GO" id="GO:0010181">
    <property type="term" value="F:FMN binding"/>
    <property type="evidence" value="ECO:0007669"/>
    <property type="project" value="InterPro"/>
</dbReference>
<reference evidence="3" key="1">
    <citation type="journal article" date="2021" name="Nat. Commun.">
        <title>Genetic determinants of endophytism in the Arabidopsis root mycobiome.</title>
        <authorList>
            <person name="Mesny F."/>
            <person name="Miyauchi S."/>
            <person name="Thiergart T."/>
            <person name="Pickel B."/>
            <person name="Atanasova L."/>
            <person name="Karlsson M."/>
            <person name="Huettel B."/>
            <person name="Barry K.W."/>
            <person name="Haridas S."/>
            <person name="Chen C."/>
            <person name="Bauer D."/>
            <person name="Andreopoulos W."/>
            <person name="Pangilinan J."/>
            <person name="LaButti K."/>
            <person name="Riley R."/>
            <person name="Lipzen A."/>
            <person name="Clum A."/>
            <person name="Drula E."/>
            <person name="Henrissat B."/>
            <person name="Kohler A."/>
            <person name="Grigoriev I.V."/>
            <person name="Martin F.M."/>
            <person name="Hacquard S."/>
        </authorList>
    </citation>
    <scope>NUCLEOTIDE SEQUENCE</scope>
    <source>
        <strain evidence="3">MPI-CAGE-CH-0235</strain>
    </source>
</reference>
<evidence type="ECO:0000256" key="1">
    <source>
        <dbReference type="ARBA" id="ARBA00022630"/>
    </source>
</evidence>
<evidence type="ECO:0000313" key="3">
    <source>
        <dbReference type="EMBL" id="KAH7305945.1"/>
    </source>
</evidence>
<proteinExistence type="predicted"/>
<evidence type="ECO:0000259" key="2">
    <source>
        <dbReference type="Pfam" id="PF00724"/>
    </source>
</evidence>
<sequence>MASSKLFQPIKVGQCQLEHRIVMPPLTRCRADAENVILPEAVEYYTQRACVPGGLIVAEATHISPRHCARRHLVGVWTKPQIEGWRKVVDAVHAKGCRMFCQLIAPGRAGHWLGEDLVSSSPTPMEIGAEVPREMTEAEIWQCVADFAQAAKNCMEAGFDGIELHGANGYLIDQFLQDVCNVRTDSWGSSVENRSRFLVEVTKAVCEAIGSDRVGVRLSPWNKWQGMKMEVSAAEAQFSDAVTRLKPFNLAYLHLIESRVVNNIDCERQEGLEFALKIWDNQSPVILAGGYNASNVNEAVNGEYAKYDVLVSIGRFFVSNPDLVYRIRKGLPLTAYDRTTFYITDPNMGYKDYEFSKDFSSETEVQG</sequence>